<sequence length="341" mass="37867">MGSPRARRGPPPGVGRRPSQRRLARDGRRPSRRLWRLLTLPQGQAASSSATGRTSRPVTEDEPVHNDSLLTIGAFATRARLSPKALRLYDRLGLLTPAYVDAATGYRWYRTEQVDRARLVALLRQIDMPLERIAYVVELPGPQAARALTMYWAEVEERRAVQGAVVAHLRDRLSGRRQTVYEIRTMDMAERAVLTERRRLLVDELPHWLPAALGRLERAAEECGGVAGPPYVRYHAEVGPDSDGPAEACVPVPDARAAQLWIDEHRTGAVLRVEPAGRLAYTRLTKAQVAYPQIGSAFDAVERWATRHGLTVAGPCREVYFADWDAATATDEVCDVAFPVA</sequence>
<dbReference type="GO" id="GO:0003677">
    <property type="term" value="F:DNA binding"/>
    <property type="evidence" value="ECO:0007669"/>
    <property type="project" value="UniProtKB-KW"/>
</dbReference>
<dbReference type="EMBL" id="VAWE01000001">
    <property type="protein sequence ID" value="TLQ45357.1"/>
    <property type="molecule type" value="Genomic_DNA"/>
</dbReference>
<dbReference type="InterPro" id="IPR011256">
    <property type="entry name" value="Reg_factor_effector_dom_sf"/>
</dbReference>
<keyword evidence="1" id="KW-0238">DNA-binding</keyword>
<dbReference type="PANTHER" id="PTHR30204">
    <property type="entry name" value="REDOX-CYCLING DRUG-SENSING TRANSCRIPTIONAL ACTIVATOR SOXR"/>
    <property type="match status" value="1"/>
</dbReference>
<dbReference type="SMART" id="SM00422">
    <property type="entry name" value="HTH_MERR"/>
    <property type="match status" value="1"/>
</dbReference>
<dbReference type="Gene3D" id="3.20.80.10">
    <property type="entry name" value="Regulatory factor, effector binding domain"/>
    <property type="match status" value="1"/>
</dbReference>
<dbReference type="PROSITE" id="PS50937">
    <property type="entry name" value="HTH_MERR_2"/>
    <property type="match status" value="1"/>
</dbReference>
<dbReference type="AlphaFoldDB" id="A0A5R9E7T0"/>
<dbReference type="OrthoDB" id="7849865at2"/>
<dbReference type="PROSITE" id="PS00552">
    <property type="entry name" value="HTH_MERR_1"/>
    <property type="match status" value="1"/>
</dbReference>
<evidence type="ECO:0000313" key="4">
    <source>
        <dbReference type="EMBL" id="TLQ45357.1"/>
    </source>
</evidence>
<reference evidence="4 5" key="1">
    <citation type="submission" date="2019-05" db="EMBL/GenBank/DDBJ databases">
        <title>Streptomyces marianii sp. nov., a novel marine actinomycete from southern coast of India.</title>
        <authorList>
            <person name="Iniyan A.M."/>
            <person name="Wink J."/>
            <person name="Ramprasad E."/>
            <person name="Ramana C.V."/>
            <person name="Bunk B."/>
            <person name="Sproer C."/>
            <person name="Joseph F.-J.R.S."/>
            <person name="Vincent S.G.P."/>
        </authorList>
    </citation>
    <scope>NUCLEOTIDE SEQUENCE [LARGE SCALE GENOMIC DNA]</scope>
    <source>
        <strain evidence="4 5">ICN19</strain>
    </source>
</reference>
<evidence type="ECO:0000259" key="3">
    <source>
        <dbReference type="PROSITE" id="PS50937"/>
    </source>
</evidence>
<feature type="region of interest" description="Disordered" evidence="2">
    <location>
        <begin position="1"/>
        <end position="63"/>
    </location>
</feature>
<dbReference type="SUPFAM" id="SSF46955">
    <property type="entry name" value="Putative DNA-binding domain"/>
    <property type="match status" value="1"/>
</dbReference>
<dbReference type="Pfam" id="PF13411">
    <property type="entry name" value="MerR_1"/>
    <property type="match status" value="1"/>
</dbReference>
<evidence type="ECO:0000256" key="1">
    <source>
        <dbReference type="ARBA" id="ARBA00023125"/>
    </source>
</evidence>
<comment type="caution">
    <text evidence="4">The sequence shown here is derived from an EMBL/GenBank/DDBJ whole genome shotgun (WGS) entry which is preliminary data.</text>
</comment>
<dbReference type="InterPro" id="IPR009061">
    <property type="entry name" value="DNA-bd_dom_put_sf"/>
</dbReference>
<protein>
    <submittedName>
        <fullName evidence="4">MerR family transcriptional regulator</fullName>
    </submittedName>
</protein>
<feature type="domain" description="HTH merR-type" evidence="3">
    <location>
        <begin position="69"/>
        <end position="139"/>
    </location>
</feature>
<keyword evidence="5" id="KW-1185">Reference proteome</keyword>
<dbReference type="PANTHER" id="PTHR30204:SF97">
    <property type="entry name" value="MERR FAMILY REGULATORY PROTEIN"/>
    <property type="match status" value="1"/>
</dbReference>
<dbReference type="InterPro" id="IPR000551">
    <property type="entry name" value="MerR-type_HTH_dom"/>
</dbReference>
<name>A0A5R9E7T0_9ACTN</name>
<dbReference type="Proteomes" id="UP000305921">
    <property type="component" value="Unassembled WGS sequence"/>
</dbReference>
<accession>A0A5R9E7T0</accession>
<evidence type="ECO:0000256" key="2">
    <source>
        <dbReference type="SAM" id="MobiDB-lite"/>
    </source>
</evidence>
<evidence type="ECO:0000313" key="5">
    <source>
        <dbReference type="Proteomes" id="UP000305921"/>
    </source>
</evidence>
<dbReference type="InterPro" id="IPR047057">
    <property type="entry name" value="MerR_fam"/>
</dbReference>
<dbReference type="Gene3D" id="1.10.1660.10">
    <property type="match status" value="1"/>
</dbReference>
<dbReference type="CDD" id="cd01107">
    <property type="entry name" value="HTH_BmrR"/>
    <property type="match status" value="1"/>
</dbReference>
<dbReference type="GO" id="GO:0003700">
    <property type="term" value="F:DNA-binding transcription factor activity"/>
    <property type="evidence" value="ECO:0007669"/>
    <property type="project" value="InterPro"/>
</dbReference>
<organism evidence="4 5">
    <name type="scientific">Streptomyces marianii</name>
    <dbReference type="NCBI Taxonomy" id="1817406"/>
    <lineage>
        <taxon>Bacteria</taxon>
        <taxon>Bacillati</taxon>
        <taxon>Actinomycetota</taxon>
        <taxon>Actinomycetes</taxon>
        <taxon>Kitasatosporales</taxon>
        <taxon>Streptomycetaceae</taxon>
        <taxon>Streptomyces</taxon>
    </lineage>
</organism>
<proteinExistence type="predicted"/>
<gene>
    <name evidence="4" type="ORF">FEF34_22120</name>
</gene>
<feature type="compositionally biased region" description="Low complexity" evidence="2">
    <location>
        <begin position="41"/>
        <end position="57"/>
    </location>
</feature>